<dbReference type="PANTHER" id="PTHR30050">
    <property type="entry name" value="CHROMOSOMAL REPLICATION INITIATOR PROTEIN DNAA"/>
    <property type="match status" value="1"/>
</dbReference>
<dbReference type="InterPro" id="IPR028350">
    <property type="entry name" value="DNAC/IstB-like"/>
</dbReference>
<dbReference type="SMART" id="SM00382">
    <property type="entry name" value="AAA"/>
    <property type="match status" value="1"/>
</dbReference>
<dbReference type="GO" id="GO:0005524">
    <property type="term" value="F:ATP binding"/>
    <property type="evidence" value="ECO:0007669"/>
    <property type="project" value="UniProtKB-KW"/>
</dbReference>
<dbReference type="InterPro" id="IPR047661">
    <property type="entry name" value="IstB"/>
</dbReference>
<dbReference type="Proteomes" id="UP000242869">
    <property type="component" value="Unassembled WGS sequence"/>
</dbReference>
<dbReference type="Gene3D" id="3.40.50.300">
    <property type="entry name" value="P-loop containing nucleotide triphosphate hydrolases"/>
    <property type="match status" value="1"/>
</dbReference>
<keyword evidence="3" id="KW-0067">ATP-binding</keyword>
<dbReference type="InterPro" id="IPR003593">
    <property type="entry name" value="AAA+_ATPase"/>
</dbReference>
<dbReference type="PANTHER" id="PTHR30050:SF4">
    <property type="entry name" value="ATP-BINDING PROTEIN RV3427C IN INSERTION SEQUENCE-RELATED"/>
    <property type="match status" value="1"/>
</dbReference>
<protein>
    <submittedName>
        <fullName evidence="5">DNA replication protein DnaC</fullName>
    </submittedName>
</protein>
<dbReference type="InterPro" id="IPR002611">
    <property type="entry name" value="IstB_ATP-bd"/>
</dbReference>
<evidence type="ECO:0000313" key="5">
    <source>
        <dbReference type="EMBL" id="SFN66290.1"/>
    </source>
</evidence>
<sequence length="250" mass="27734">MMIQETVRKLYELKLYGMAKAFEDQLASAGAGQLSFEERFGMLVDHEATLREDRRLTRLLQAAKLKENACVEDIDFRPGRGLERAEIASLALGRWIRNGLNMIVTGPTGSGKTWLACAFGNQACRQGMSVSFQRLPLLLEDLAVSHSDGSFRKKLAQLAKVDLLIVDDFGLSALNAISRHDLLEVIESRSSGRATLITSQLPISSWHSYLGDKNSTVADAILDRLVSGTHRIELKGESMRKQRSKKSITD</sequence>
<dbReference type="OrthoDB" id="9773429at2"/>
<dbReference type="Pfam" id="PF01695">
    <property type="entry name" value="IstB_IS21"/>
    <property type="match status" value="1"/>
</dbReference>
<dbReference type="STRING" id="83765.SAMN05660284_02002"/>
<evidence type="ECO:0000313" key="6">
    <source>
        <dbReference type="Proteomes" id="UP000242869"/>
    </source>
</evidence>
<dbReference type="InterPro" id="IPR027417">
    <property type="entry name" value="P-loop_NTPase"/>
</dbReference>
<feature type="domain" description="AAA+ ATPase" evidence="4">
    <location>
        <begin position="98"/>
        <end position="237"/>
    </location>
</feature>
<dbReference type="EMBL" id="FOVE01000014">
    <property type="protein sequence ID" value="SFN66290.1"/>
    <property type="molecule type" value="Genomic_DNA"/>
</dbReference>
<dbReference type="SUPFAM" id="SSF52540">
    <property type="entry name" value="P-loop containing nucleoside triphosphate hydrolases"/>
    <property type="match status" value="1"/>
</dbReference>
<reference evidence="6" key="1">
    <citation type="submission" date="2016-10" db="EMBL/GenBank/DDBJ databases">
        <authorList>
            <person name="Varghese N."/>
            <person name="Submissions S."/>
        </authorList>
    </citation>
    <scope>NUCLEOTIDE SEQUENCE [LARGE SCALE GENOMIC DNA]</scope>
    <source>
        <strain evidence="6">DSM 6150</strain>
    </source>
</reference>
<evidence type="ECO:0000259" key="4">
    <source>
        <dbReference type="SMART" id="SM00382"/>
    </source>
</evidence>
<dbReference type="PIRSF" id="PIRSF003073">
    <property type="entry name" value="DNAC_TnpB_IstB"/>
    <property type="match status" value="1"/>
</dbReference>
<keyword evidence="6" id="KW-1185">Reference proteome</keyword>
<organism evidence="5 6">
    <name type="scientific">Formivibrio citricus</name>
    <dbReference type="NCBI Taxonomy" id="83765"/>
    <lineage>
        <taxon>Bacteria</taxon>
        <taxon>Pseudomonadati</taxon>
        <taxon>Pseudomonadota</taxon>
        <taxon>Betaproteobacteria</taxon>
        <taxon>Neisseriales</taxon>
        <taxon>Chitinibacteraceae</taxon>
        <taxon>Formivibrio</taxon>
    </lineage>
</organism>
<keyword evidence="2" id="KW-0547">Nucleotide-binding</keyword>
<gene>
    <name evidence="5" type="ORF">SAMN05660284_02002</name>
</gene>
<accession>A0A1I5AV59</accession>
<dbReference type="NCBIfam" id="NF038214">
    <property type="entry name" value="IS21_help_AAA"/>
    <property type="match status" value="1"/>
</dbReference>
<dbReference type="AlphaFoldDB" id="A0A1I5AV59"/>
<evidence type="ECO:0000256" key="1">
    <source>
        <dbReference type="ARBA" id="ARBA00008059"/>
    </source>
</evidence>
<name>A0A1I5AV59_9NEIS</name>
<comment type="similarity">
    <text evidence="1">Belongs to the IS21/IS1162 putative ATP-binding protein family.</text>
</comment>
<dbReference type="RefSeq" id="WP_091195482.1">
    <property type="nucleotide sequence ID" value="NZ_FOVE01000014.1"/>
</dbReference>
<dbReference type="CDD" id="cd00009">
    <property type="entry name" value="AAA"/>
    <property type="match status" value="1"/>
</dbReference>
<evidence type="ECO:0000256" key="2">
    <source>
        <dbReference type="ARBA" id="ARBA00022741"/>
    </source>
</evidence>
<evidence type="ECO:0000256" key="3">
    <source>
        <dbReference type="ARBA" id="ARBA00022840"/>
    </source>
</evidence>
<dbReference type="GO" id="GO:0006260">
    <property type="term" value="P:DNA replication"/>
    <property type="evidence" value="ECO:0007669"/>
    <property type="project" value="TreeGrafter"/>
</dbReference>
<proteinExistence type="inferred from homology"/>